<dbReference type="InterPro" id="IPR051678">
    <property type="entry name" value="AGP_Transferase"/>
</dbReference>
<keyword evidence="3" id="KW-0418">Kinase</keyword>
<dbReference type="SUPFAM" id="SSF56112">
    <property type="entry name" value="Protein kinase-like (PK-like)"/>
    <property type="match status" value="1"/>
</dbReference>
<keyword evidence="4" id="KW-1185">Reference proteome</keyword>
<keyword evidence="3" id="KW-0808">Transferase</keyword>
<organism evidence="3 4">
    <name type="scientific">Tothia fuscella</name>
    <dbReference type="NCBI Taxonomy" id="1048955"/>
    <lineage>
        <taxon>Eukaryota</taxon>
        <taxon>Fungi</taxon>
        <taxon>Dikarya</taxon>
        <taxon>Ascomycota</taxon>
        <taxon>Pezizomycotina</taxon>
        <taxon>Dothideomycetes</taxon>
        <taxon>Pleosporomycetidae</taxon>
        <taxon>Venturiales</taxon>
        <taxon>Cylindrosympodiaceae</taxon>
        <taxon>Tothia</taxon>
    </lineage>
</organism>
<feature type="region of interest" description="Disordered" evidence="1">
    <location>
        <begin position="349"/>
        <end position="384"/>
    </location>
</feature>
<evidence type="ECO:0000313" key="4">
    <source>
        <dbReference type="Proteomes" id="UP000800235"/>
    </source>
</evidence>
<comment type="caution">
    <text evidence="3">The sequence shown here is derived from an EMBL/GenBank/DDBJ whole genome shotgun (WGS) entry which is preliminary data.</text>
</comment>
<dbReference type="Proteomes" id="UP000800235">
    <property type="component" value="Unassembled WGS sequence"/>
</dbReference>
<dbReference type="GO" id="GO:0016301">
    <property type="term" value="F:kinase activity"/>
    <property type="evidence" value="ECO:0007669"/>
    <property type="project" value="UniProtKB-KW"/>
</dbReference>
<evidence type="ECO:0000259" key="2">
    <source>
        <dbReference type="Pfam" id="PF01636"/>
    </source>
</evidence>
<dbReference type="AlphaFoldDB" id="A0A9P4NRF3"/>
<accession>A0A9P4NRF3</accession>
<dbReference type="Gene3D" id="3.30.200.20">
    <property type="entry name" value="Phosphorylase Kinase, domain 1"/>
    <property type="match status" value="1"/>
</dbReference>
<evidence type="ECO:0000256" key="1">
    <source>
        <dbReference type="SAM" id="MobiDB-lite"/>
    </source>
</evidence>
<dbReference type="PANTHER" id="PTHR21310:SF15">
    <property type="entry name" value="AMINOGLYCOSIDE PHOSPHOTRANSFERASE DOMAIN-CONTAINING PROTEIN"/>
    <property type="match status" value="1"/>
</dbReference>
<dbReference type="InterPro" id="IPR002575">
    <property type="entry name" value="Aminoglycoside_PTrfase"/>
</dbReference>
<protein>
    <submittedName>
        <fullName evidence="3">Kinase-like protein</fullName>
    </submittedName>
</protein>
<name>A0A9P4NRF3_9PEZI</name>
<gene>
    <name evidence="3" type="ORF">EJ08DRAFT_660798</name>
</gene>
<dbReference type="EMBL" id="MU007039">
    <property type="protein sequence ID" value="KAF2430321.1"/>
    <property type="molecule type" value="Genomic_DNA"/>
</dbReference>
<dbReference type="Pfam" id="PF01636">
    <property type="entry name" value="APH"/>
    <property type="match status" value="1"/>
</dbReference>
<dbReference type="Gene3D" id="3.90.1200.10">
    <property type="match status" value="1"/>
</dbReference>
<feature type="compositionally biased region" description="Basic and acidic residues" evidence="1">
    <location>
        <begin position="360"/>
        <end position="377"/>
    </location>
</feature>
<sequence>MEDIKDTEVAQMSAKEVHTTKKTCAQSTRSCAQTMDVYTTKKKLDVDLDVEFLTDGGYNTVWLVRVPEQLTMHYIPSKFVLRIPKPHSLFPYQLQNEVGFLKLLKSKHPEIPVPALYAHSDDIETPFIAMEYIDGKPASAAWRSLSEPDKAILANNIAKILVAMLDVRSPFVGNSMGVETSSTHISTMMSVLIPQCKPTSPPNTTRRLSTILTVETISTWSGSRRYQFPFFLDTLRQTRAIVADLEDPSLLPAEPYGLVHGDFEGRNVLVNGTSVVAVIDWEFANFLPLGVSKTPEILSYNTEEDYEEDLKWQNIIRDLAAEMCYAKKWPEREVRLMLSGGNPMFQRCRSGCYPQQPEETDQKDSDVESLTHQEEGSKPGSIGAPCFAERRKSRLHLKHGDTGFANRVPIPKHNDDSTSDTDELEDHVFIEPADFQASTMQIGEYSFARLLFVALLLGTWLELLWRC</sequence>
<dbReference type="OrthoDB" id="2906425at2759"/>
<feature type="domain" description="Aminoglycoside phosphotransferase" evidence="2">
    <location>
        <begin position="50"/>
        <end position="284"/>
    </location>
</feature>
<evidence type="ECO:0000313" key="3">
    <source>
        <dbReference type="EMBL" id="KAF2430321.1"/>
    </source>
</evidence>
<dbReference type="PANTHER" id="PTHR21310">
    <property type="entry name" value="AMINOGLYCOSIDE PHOSPHOTRANSFERASE-RELATED-RELATED"/>
    <property type="match status" value="1"/>
</dbReference>
<dbReference type="InterPro" id="IPR011009">
    <property type="entry name" value="Kinase-like_dom_sf"/>
</dbReference>
<reference evidence="3" key="1">
    <citation type="journal article" date="2020" name="Stud. Mycol.">
        <title>101 Dothideomycetes genomes: a test case for predicting lifestyles and emergence of pathogens.</title>
        <authorList>
            <person name="Haridas S."/>
            <person name="Albert R."/>
            <person name="Binder M."/>
            <person name="Bloem J."/>
            <person name="Labutti K."/>
            <person name="Salamov A."/>
            <person name="Andreopoulos B."/>
            <person name="Baker S."/>
            <person name="Barry K."/>
            <person name="Bills G."/>
            <person name="Bluhm B."/>
            <person name="Cannon C."/>
            <person name="Castanera R."/>
            <person name="Culley D."/>
            <person name="Daum C."/>
            <person name="Ezra D."/>
            <person name="Gonzalez J."/>
            <person name="Henrissat B."/>
            <person name="Kuo A."/>
            <person name="Liang C."/>
            <person name="Lipzen A."/>
            <person name="Lutzoni F."/>
            <person name="Magnuson J."/>
            <person name="Mondo S."/>
            <person name="Nolan M."/>
            <person name="Ohm R."/>
            <person name="Pangilinan J."/>
            <person name="Park H.-J."/>
            <person name="Ramirez L."/>
            <person name="Alfaro M."/>
            <person name="Sun H."/>
            <person name="Tritt A."/>
            <person name="Yoshinaga Y."/>
            <person name="Zwiers L.-H."/>
            <person name="Turgeon B."/>
            <person name="Goodwin S."/>
            <person name="Spatafora J."/>
            <person name="Crous P."/>
            <person name="Grigoriev I."/>
        </authorList>
    </citation>
    <scope>NUCLEOTIDE SEQUENCE</scope>
    <source>
        <strain evidence="3">CBS 130266</strain>
    </source>
</reference>
<proteinExistence type="predicted"/>